<gene>
    <name evidence="2" type="ORF">IAD46_01450</name>
</gene>
<dbReference type="AlphaFoldDB" id="A0A9D1KJV8"/>
<keyword evidence="1" id="KW-1133">Transmembrane helix</keyword>
<evidence type="ECO:0000313" key="3">
    <source>
        <dbReference type="Proteomes" id="UP000886758"/>
    </source>
</evidence>
<keyword evidence="1" id="KW-0472">Membrane</keyword>
<name>A0A9D1KJV8_9MOLU</name>
<reference evidence="2" key="2">
    <citation type="journal article" date="2021" name="PeerJ">
        <title>Extensive microbial diversity within the chicken gut microbiome revealed by metagenomics and culture.</title>
        <authorList>
            <person name="Gilroy R."/>
            <person name="Ravi A."/>
            <person name="Getino M."/>
            <person name="Pursley I."/>
            <person name="Horton D.L."/>
            <person name="Alikhan N.F."/>
            <person name="Baker D."/>
            <person name="Gharbi K."/>
            <person name="Hall N."/>
            <person name="Watson M."/>
            <person name="Adriaenssens E.M."/>
            <person name="Foster-Nyarko E."/>
            <person name="Jarju S."/>
            <person name="Secka A."/>
            <person name="Antonio M."/>
            <person name="Oren A."/>
            <person name="Chaudhuri R.R."/>
            <person name="La Ragione R."/>
            <person name="Hildebrand F."/>
            <person name="Pallen M.J."/>
        </authorList>
    </citation>
    <scope>NUCLEOTIDE SEQUENCE</scope>
    <source>
        <strain evidence="2">ChiW17-6978</strain>
    </source>
</reference>
<feature type="transmembrane region" description="Helical" evidence="1">
    <location>
        <begin position="497"/>
        <end position="516"/>
    </location>
</feature>
<dbReference type="SUPFAM" id="SSF49299">
    <property type="entry name" value="PKD domain"/>
    <property type="match status" value="1"/>
</dbReference>
<organism evidence="2 3">
    <name type="scientific">Candidatus Pelethenecus faecipullorum</name>
    <dbReference type="NCBI Taxonomy" id="2840900"/>
    <lineage>
        <taxon>Bacteria</taxon>
        <taxon>Bacillati</taxon>
        <taxon>Mycoplasmatota</taxon>
        <taxon>Mollicutes</taxon>
        <taxon>Candidatus Pelethenecus</taxon>
    </lineage>
</organism>
<evidence type="ECO:0000256" key="1">
    <source>
        <dbReference type="SAM" id="Phobius"/>
    </source>
</evidence>
<keyword evidence="1" id="KW-0812">Transmembrane</keyword>
<protein>
    <submittedName>
        <fullName evidence="2">Uncharacterized protein</fullName>
    </submittedName>
</protein>
<dbReference type="EMBL" id="DVLF01000046">
    <property type="protein sequence ID" value="HIT49669.1"/>
    <property type="molecule type" value="Genomic_DNA"/>
</dbReference>
<proteinExistence type="predicted"/>
<evidence type="ECO:0000313" key="2">
    <source>
        <dbReference type="EMBL" id="HIT49669.1"/>
    </source>
</evidence>
<sequence>MKKIIVLFGMVAVLFYSGLFSKADSSSSAVHQYHQTFEFSGNDSVILESGYYILYSFFDYIDTDWLKGDVTTTHSDGVDIEESEADRSVLQQYLSVPENKMAELDMLQQELKENLYNGRNWSIPYDGIYFAKINGCAVLAPTVNLYIECFYIKEEISASDMTISGGKTHLVDISSPLTLEQIQQRYYAVDQVDGTIDSSQLYFESNYPEKIALGQYYILVWAKDRQNNVTYSADYILVKDLSSPIVELKQEKIVVDVHDVYTSEDAKKLFTFSDNYTPSEELICFWDDRYQSNFDTIGTYTIGVYCKDKDGNASATKTLTIEVKDRIAPTIQLKDGVEKIISDHPLNEDEIKSYFIVTDNYYELSNNELVVVSNTCDGTEGKDFKIVISITDPSGNQETKEFLYYITDTTGPIIYVKDTLYLPKDQLITNEQLLEMLKNAGLISKNATAVTVTSSYFDASGFQKEQYDVLISETFSDQTTVHKVITLQIIDSKSDSSYWIVLPCVLILGGLSLTIIRKKRYELTLFS</sequence>
<comment type="caution">
    <text evidence="2">The sequence shown here is derived from an EMBL/GenBank/DDBJ whole genome shotgun (WGS) entry which is preliminary data.</text>
</comment>
<reference evidence="2" key="1">
    <citation type="submission" date="2020-10" db="EMBL/GenBank/DDBJ databases">
        <authorList>
            <person name="Gilroy R."/>
        </authorList>
    </citation>
    <scope>NUCLEOTIDE SEQUENCE</scope>
    <source>
        <strain evidence="2">ChiW17-6978</strain>
    </source>
</reference>
<dbReference type="InterPro" id="IPR035986">
    <property type="entry name" value="PKD_dom_sf"/>
</dbReference>
<accession>A0A9D1KJV8</accession>
<dbReference type="Proteomes" id="UP000886758">
    <property type="component" value="Unassembled WGS sequence"/>
</dbReference>